<name>A0A656Z7P0_9PROT</name>
<evidence type="ECO:0000313" key="2">
    <source>
        <dbReference type="Proteomes" id="UP000243416"/>
    </source>
</evidence>
<dbReference type="EMBL" id="LFZK01000001">
    <property type="protein sequence ID" value="KYC29093.1"/>
    <property type="molecule type" value="Genomic_DNA"/>
</dbReference>
<keyword evidence="2" id="KW-1185">Reference proteome</keyword>
<accession>A0A656Z7P0</accession>
<organism evidence="1 2">
    <name type="scientific">Sterolibacterium denitrificans</name>
    <dbReference type="NCBI Taxonomy" id="157592"/>
    <lineage>
        <taxon>Bacteria</taxon>
        <taxon>Pseudomonadati</taxon>
        <taxon>Pseudomonadota</taxon>
        <taxon>Betaproteobacteria</taxon>
        <taxon>Nitrosomonadales</taxon>
        <taxon>Sterolibacteriaceae</taxon>
        <taxon>Sterolibacterium</taxon>
    </lineage>
</organism>
<gene>
    <name evidence="1" type="ORF">ACY05_00465</name>
</gene>
<dbReference type="AlphaFoldDB" id="A0A656Z7P0"/>
<evidence type="ECO:0000313" key="1">
    <source>
        <dbReference type="EMBL" id="KYC29093.1"/>
    </source>
</evidence>
<proteinExistence type="predicted"/>
<sequence>MSKPCQWRMALSVPWVMVSWLPLCARLAWPAMISPPVGNASAASWAWAGRPKTPASSRAVPWRRRRPGLLDWPDLPWLRAVSGAGT</sequence>
<protein>
    <submittedName>
        <fullName evidence="1">Uncharacterized protein</fullName>
    </submittedName>
</protein>
<dbReference type="Proteomes" id="UP000243416">
    <property type="component" value="Unassembled WGS sequence"/>
</dbReference>
<reference evidence="1 2" key="1">
    <citation type="journal article" date="2016" name="ISME J.">
        <title>Integrated multi-omics analyses reveal the biochemical mechanisms and phylogenetic relevance of anaerobic androgen biodegradation in the environment.</title>
        <authorList>
            <person name="Yang F.C."/>
            <person name="Chen Y.L."/>
            <person name="Tang S.L."/>
            <person name="Yu C.P."/>
            <person name="Wang P.H."/>
            <person name="Ismail W."/>
            <person name="Wang C.H."/>
            <person name="Ding J.Y."/>
            <person name="Yang C.Y."/>
            <person name="Yang C.Y."/>
            <person name="Chiang Y.R."/>
        </authorList>
    </citation>
    <scope>NUCLEOTIDE SEQUENCE [LARGE SCALE GENOMIC DNA]</scope>
    <source>
        <strain evidence="1 2">DSM 13999</strain>
    </source>
</reference>
<comment type="caution">
    <text evidence="1">The sequence shown here is derived from an EMBL/GenBank/DDBJ whole genome shotgun (WGS) entry which is preliminary data.</text>
</comment>